<evidence type="ECO:0000313" key="1">
    <source>
        <dbReference type="EMBL" id="QDV76276.1"/>
    </source>
</evidence>
<organism evidence="1 2">
    <name type="scientific">Botrimarina mediterranea</name>
    <dbReference type="NCBI Taxonomy" id="2528022"/>
    <lineage>
        <taxon>Bacteria</taxon>
        <taxon>Pseudomonadati</taxon>
        <taxon>Planctomycetota</taxon>
        <taxon>Planctomycetia</taxon>
        <taxon>Pirellulales</taxon>
        <taxon>Lacipirellulaceae</taxon>
        <taxon>Botrimarina</taxon>
    </lineage>
</organism>
<dbReference type="RefSeq" id="WP_197529586.1">
    <property type="nucleotide sequence ID" value="NZ_CP036349.1"/>
</dbReference>
<dbReference type="KEGG" id="bmei:Spa11_45060"/>
<name>A0A518KEQ6_9BACT</name>
<evidence type="ECO:0000313" key="2">
    <source>
        <dbReference type="Proteomes" id="UP000316426"/>
    </source>
</evidence>
<gene>
    <name evidence="1" type="primary">pspA_2</name>
    <name evidence="1" type="ORF">Spa11_45060</name>
</gene>
<dbReference type="AlphaFoldDB" id="A0A518KEQ6"/>
<dbReference type="Pfam" id="PF00300">
    <property type="entry name" value="His_Phos_1"/>
    <property type="match status" value="1"/>
</dbReference>
<dbReference type="InterPro" id="IPR013078">
    <property type="entry name" value="His_Pase_superF_clade-1"/>
</dbReference>
<dbReference type="GO" id="GO:0016791">
    <property type="term" value="F:phosphatase activity"/>
    <property type="evidence" value="ECO:0007669"/>
    <property type="project" value="TreeGrafter"/>
</dbReference>
<keyword evidence="1" id="KW-0378">Hydrolase</keyword>
<accession>A0A518KEQ6</accession>
<protein>
    <submittedName>
        <fullName evidence="1">Phosphoserine phosphatase 1</fullName>
        <ecNumber evidence="1">3.1.3.3</ecNumber>
    </submittedName>
</protein>
<dbReference type="InterPro" id="IPR050275">
    <property type="entry name" value="PGM_Phosphatase"/>
</dbReference>
<dbReference type="EMBL" id="CP036349">
    <property type="protein sequence ID" value="QDV76276.1"/>
    <property type="molecule type" value="Genomic_DNA"/>
</dbReference>
<sequence length="193" mass="21194">MLTLLLVRPGATEFDQQGRIQGTLDLPLCDNGRRQTEEALPGIAAHKPTVVYTAPCQAAREAGEMIAEATGAKQKTIDKLCNLNHGLWQGMLVEEVRTKQPKVYRQWQDQPHTVCPPGGETLLQVKARVADSLRKVLKKHKEGTIALVAPEPLASVIRHVLHQDEVTGLWKGSERCGVWETIEVPDEVGATVA</sequence>
<dbReference type="SUPFAM" id="SSF53254">
    <property type="entry name" value="Phosphoglycerate mutase-like"/>
    <property type="match status" value="1"/>
</dbReference>
<reference evidence="1 2" key="1">
    <citation type="submission" date="2019-02" db="EMBL/GenBank/DDBJ databases">
        <title>Deep-cultivation of Planctomycetes and their phenomic and genomic characterization uncovers novel biology.</title>
        <authorList>
            <person name="Wiegand S."/>
            <person name="Jogler M."/>
            <person name="Boedeker C."/>
            <person name="Pinto D."/>
            <person name="Vollmers J."/>
            <person name="Rivas-Marin E."/>
            <person name="Kohn T."/>
            <person name="Peeters S.H."/>
            <person name="Heuer A."/>
            <person name="Rast P."/>
            <person name="Oberbeckmann S."/>
            <person name="Bunk B."/>
            <person name="Jeske O."/>
            <person name="Meyerdierks A."/>
            <person name="Storesund J.E."/>
            <person name="Kallscheuer N."/>
            <person name="Luecker S."/>
            <person name="Lage O.M."/>
            <person name="Pohl T."/>
            <person name="Merkel B.J."/>
            <person name="Hornburger P."/>
            <person name="Mueller R.-W."/>
            <person name="Bruemmer F."/>
            <person name="Labrenz M."/>
            <person name="Spormann A.M."/>
            <person name="Op den Camp H."/>
            <person name="Overmann J."/>
            <person name="Amann R."/>
            <person name="Jetten M.S.M."/>
            <person name="Mascher T."/>
            <person name="Medema M.H."/>
            <person name="Devos D.P."/>
            <person name="Kaster A.-K."/>
            <person name="Ovreas L."/>
            <person name="Rohde M."/>
            <person name="Galperin M.Y."/>
            <person name="Jogler C."/>
        </authorList>
    </citation>
    <scope>NUCLEOTIDE SEQUENCE [LARGE SCALE GENOMIC DNA]</scope>
    <source>
        <strain evidence="1 2">Spa11</strain>
    </source>
</reference>
<dbReference type="EC" id="3.1.3.3" evidence="1"/>
<dbReference type="PANTHER" id="PTHR48100:SF59">
    <property type="entry name" value="ADENOSYLCOBALAMIN_ALPHA-RIBAZOLE PHOSPHATASE"/>
    <property type="match status" value="1"/>
</dbReference>
<dbReference type="InterPro" id="IPR029033">
    <property type="entry name" value="His_PPase_superfam"/>
</dbReference>
<dbReference type="GO" id="GO:0005737">
    <property type="term" value="C:cytoplasm"/>
    <property type="evidence" value="ECO:0007669"/>
    <property type="project" value="TreeGrafter"/>
</dbReference>
<keyword evidence="2" id="KW-1185">Reference proteome</keyword>
<dbReference type="Gene3D" id="3.40.50.1240">
    <property type="entry name" value="Phosphoglycerate mutase-like"/>
    <property type="match status" value="1"/>
</dbReference>
<dbReference type="Proteomes" id="UP000316426">
    <property type="component" value="Chromosome"/>
</dbReference>
<proteinExistence type="predicted"/>
<dbReference type="PANTHER" id="PTHR48100">
    <property type="entry name" value="BROAD-SPECIFICITY PHOSPHATASE YOR283W-RELATED"/>
    <property type="match status" value="1"/>
</dbReference>